<feature type="transmembrane region" description="Helical" evidence="6">
    <location>
        <begin position="59"/>
        <end position="78"/>
    </location>
</feature>
<dbReference type="PANTHER" id="PTHR21716:SF64">
    <property type="entry name" value="AI-2 TRANSPORT PROTEIN TQSA"/>
    <property type="match status" value="1"/>
</dbReference>
<sequence>MALQRVSLWAFLLVLFFYLITVGEAILIPLLIAIVVWYLIDILADGYHWLHFKQWRLPFFLCFILSILTFLGFSWLFIHLINSNIGKVIAVAPTYQANFEKLLIQIFSWVGIDELPNFGNLKDNINIPQVISTIAISLTNIAGNAGIIFLYVLFLFLEEKTFHRKLKRLLAHNPEKEKAVEQILCQIDEDIKIYIGVKTLLSILTAVISFFIMWMVGVDFAAFWAILIFFLNFIPNIGSIIATIFPSLLALVQFDTIYPFLIIVSALSVVQFLIGNFLEPKMMGSSLNLSPLVILLSLAIWGSLWGVVGMFLCVPIMVIMMIVFTYFPKTRPFAILLSENGYIRLRYKEKIADD</sequence>
<accession>I3CL65</accession>
<dbReference type="EMBL" id="JH600070">
    <property type="protein sequence ID" value="EIJ44358.1"/>
    <property type="molecule type" value="Genomic_DNA"/>
</dbReference>
<dbReference type="eggNOG" id="COG0628">
    <property type="taxonomic scope" value="Bacteria"/>
</dbReference>
<evidence type="ECO:0000256" key="4">
    <source>
        <dbReference type="ARBA" id="ARBA00022989"/>
    </source>
</evidence>
<evidence type="ECO:0000256" key="3">
    <source>
        <dbReference type="ARBA" id="ARBA00022692"/>
    </source>
</evidence>
<evidence type="ECO:0000256" key="1">
    <source>
        <dbReference type="ARBA" id="ARBA00004141"/>
    </source>
</evidence>
<dbReference type="AlphaFoldDB" id="I3CL65"/>
<evidence type="ECO:0000313" key="8">
    <source>
        <dbReference type="Proteomes" id="UP000005744"/>
    </source>
</evidence>
<dbReference type="Pfam" id="PF01594">
    <property type="entry name" value="AI-2E_transport"/>
    <property type="match status" value="1"/>
</dbReference>
<keyword evidence="8" id="KW-1185">Reference proteome</keyword>
<feature type="transmembrane region" description="Helical" evidence="6">
    <location>
        <begin position="193"/>
        <end position="216"/>
    </location>
</feature>
<name>I3CL65_9GAMM</name>
<protein>
    <submittedName>
        <fullName evidence="7">Putative permease</fullName>
    </submittedName>
</protein>
<keyword evidence="3 6" id="KW-0812">Transmembrane</keyword>
<dbReference type="RefSeq" id="WP_002692364.1">
    <property type="nucleotide sequence ID" value="NZ_JH600070.1"/>
</dbReference>
<feature type="transmembrane region" description="Helical" evidence="6">
    <location>
        <begin position="222"/>
        <end position="245"/>
    </location>
</feature>
<proteinExistence type="inferred from homology"/>
<comment type="similarity">
    <text evidence="2">Belongs to the autoinducer-2 exporter (AI-2E) (TC 2.A.86) family.</text>
</comment>
<evidence type="ECO:0000256" key="5">
    <source>
        <dbReference type="ARBA" id="ARBA00023136"/>
    </source>
</evidence>
<dbReference type="STRING" id="395493.BegalDRAFT_3550"/>
<dbReference type="PANTHER" id="PTHR21716">
    <property type="entry name" value="TRANSMEMBRANE PROTEIN"/>
    <property type="match status" value="1"/>
</dbReference>
<keyword evidence="5 6" id="KW-0472">Membrane</keyword>
<evidence type="ECO:0000313" key="7">
    <source>
        <dbReference type="EMBL" id="EIJ44358.1"/>
    </source>
</evidence>
<feature type="transmembrane region" description="Helical" evidence="6">
    <location>
        <begin position="257"/>
        <end position="278"/>
    </location>
</feature>
<feature type="transmembrane region" description="Helical" evidence="6">
    <location>
        <begin position="130"/>
        <end position="157"/>
    </location>
</feature>
<dbReference type="GO" id="GO:0016020">
    <property type="term" value="C:membrane"/>
    <property type="evidence" value="ECO:0007669"/>
    <property type="project" value="UniProtKB-SubCell"/>
</dbReference>
<reference evidence="7 8" key="1">
    <citation type="submission" date="2011-11" db="EMBL/GenBank/DDBJ databases">
        <title>Improved High-Quality Draft sequence of Beggiatoa alba B18lD.</title>
        <authorList>
            <consortium name="US DOE Joint Genome Institute"/>
            <person name="Lucas S."/>
            <person name="Han J."/>
            <person name="Lapidus A."/>
            <person name="Cheng J.-F."/>
            <person name="Goodwin L."/>
            <person name="Pitluck S."/>
            <person name="Peters L."/>
            <person name="Mikhailova N."/>
            <person name="Held B."/>
            <person name="Detter J.C."/>
            <person name="Han C."/>
            <person name="Tapia R."/>
            <person name="Land M."/>
            <person name="Hauser L."/>
            <person name="Kyrpides N."/>
            <person name="Ivanova N."/>
            <person name="Pagani I."/>
            <person name="Samuel K."/>
            <person name="Teske A."/>
            <person name="Mueller J."/>
            <person name="Woyke T."/>
        </authorList>
    </citation>
    <scope>NUCLEOTIDE SEQUENCE [LARGE SCALE GENOMIC DNA]</scope>
    <source>
        <strain evidence="7 8">B18LD</strain>
    </source>
</reference>
<feature type="transmembrane region" description="Helical" evidence="6">
    <location>
        <begin position="6"/>
        <end position="39"/>
    </location>
</feature>
<gene>
    <name evidence="7" type="ORF">BegalDRAFT_3550</name>
</gene>
<evidence type="ECO:0000256" key="2">
    <source>
        <dbReference type="ARBA" id="ARBA00009773"/>
    </source>
</evidence>
<comment type="subcellular location">
    <subcellularLocation>
        <location evidence="1">Membrane</location>
        <topology evidence="1">Multi-pass membrane protein</topology>
    </subcellularLocation>
</comment>
<organism evidence="7 8">
    <name type="scientific">Beggiatoa alba B18LD</name>
    <dbReference type="NCBI Taxonomy" id="395493"/>
    <lineage>
        <taxon>Bacteria</taxon>
        <taxon>Pseudomonadati</taxon>
        <taxon>Pseudomonadota</taxon>
        <taxon>Gammaproteobacteria</taxon>
        <taxon>Thiotrichales</taxon>
        <taxon>Thiotrichaceae</taxon>
        <taxon>Beggiatoa</taxon>
    </lineage>
</organism>
<dbReference type="OrthoDB" id="9799225at2"/>
<feature type="transmembrane region" description="Helical" evidence="6">
    <location>
        <begin position="298"/>
        <end position="327"/>
    </location>
</feature>
<evidence type="ECO:0000256" key="6">
    <source>
        <dbReference type="SAM" id="Phobius"/>
    </source>
</evidence>
<dbReference type="Proteomes" id="UP000005744">
    <property type="component" value="Unassembled WGS sequence"/>
</dbReference>
<dbReference type="InterPro" id="IPR002549">
    <property type="entry name" value="AI-2E-like"/>
</dbReference>
<dbReference type="GO" id="GO:0055085">
    <property type="term" value="P:transmembrane transport"/>
    <property type="evidence" value="ECO:0007669"/>
    <property type="project" value="TreeGrafter"/>
</dbReference>
<dbReference type="HOGENOM" id="CLU_031275_0_0_6"/>
<keyword evidence="4 6" id="KW-1133">Transmembrane helix</keyword>